<organism evidence="9 10">
    <name type="scientific">Kineosphaera limosa NBRC 100340</name>
    <dbReference type="NCBI Taxonomy" id="1184609"/>
    <lineage>
        <taxon>Bacteria</taxon>
        <taxon>Bacillati</taxon>
        <taxon>Actinomycetota</taxon>
        <taxon>Actinomycetes</taxon>
        <taxon>Micrococcales</taxon>
        <taxon>Dermatophilaceae</taxon>
        <taxon>Kineosphaera</taxon>
    </lineage>
</organism>
<dbReference type="STRING" id="1184609.KILIM_015_00270"/>
<comment type="subcellular location">
    <subcellularLocation>
        <location evidence="1">Membrane</location>
        <topology evidence="1">Multi-pass membrane protein</topology>
    </subcellularLocation>
</comment>
<dbReference type="OrthoDB" id="63188at2"/>
<gene>
    <name evidence="9" type="ORF">KILIM_015_00270</name>
</gene>
<comment type="caution">
    <text evidence="9">The sequence shown here is derived from an EMBL/GenBank/DDBJ whole genome shotgun (WGS) entry which is preliminary data.</text>
</comment>
<dbReference type="PANTHER" id="PTHR43229:SF2">
    <property type="entry name" value="NODULATION PROTEIN J"/>
    <property type="match status" value="1"/>
</dbReference>
<dbReference type="Proteomes" id="UP000008366">
    <property type="component" value="Unassembled WGS sequence"/>
</dbReference>
<dbReference type="GO" id="GO:0140359">
    <property type="term" value="F:ABC-type transporter activity"/>
    <property type="evidence" value="ECO:0007669"/>
    <property type="project" value="InterPro"/>
</dbReference>
<evidence type="ECO:0000256" key="4">
    <source>
        <dbReference type="ARBA" id="ARBA00023136"/>
    </source>
</evidence>
<evidence type="ECO:0000256" key="7">
    <source>
        <dbReference type="SAM" id="Phobius"/>
    </source>
</evidence>
<dbReference type="GO" id="GO:0043190">
    <property type="term" value="C:ATP-binding cassette (ABC) transporter complex"/>
    <property type="evidence" value="ECO:0007669"/>
    <property type="project" value="InterPro"/>
</dbReference>
<evidence type="ECO:0000256" key="3">
    <source>
        <dbReference type="ARBA" id="ARBA00022989"/>
    </source>
</evidence>
<keyword evidence="3 7" id="KW-1133">Transmembrane helix</keyword>
<keyword evidence="10" id="KW-1185">Reference proteome</keyword>
<dbReference type="RefSeq" id="WP_006591499.1">
    <property type="nucleotide sequence ID" value="NZ_BAHD01000015.1"/>
</dbReference>
<feature type="domain" description="ABC-2 type transporter transmembrane" evidence="8">
    <location>
        <begin position="103"/>
        <end position="288"/>
    </location>
</feature>
<keyword evidence="5" id="KW-0046">Antibiotic resistance</keyword>
<feature type="transmembrane region" description="Helical" evidence="7">
    <location>
        <begin position="268"/>
        <end position="289"/>
    </location>
</feature>
<sequence>MSTQAHTSPNPRTERHPIMSPTDQGIPSAARGTSLPTEAADGPVGARERRAGGLSRTYLRLELVRNLRNPWTIGFAAIMPAALYLLFGAAPAYGSQPVAHGTVAGMIMANMALFGAMMAAVNVAGAVADERGVGWHRQLRLSPLRPWVYVTSKLIAALALTFLVVAVTFTVGALTGAQLDPATWVRSFVVAWLAGTALFAAFGLAVGYLFTGEAVLGVVGPFMSLFAFFGGVFIPLEQLGTLMQTVGAWTPMYGVRMLVEAPILGEPVGAGALLNIAGWFVLFCAIAIWRFRAAAGRS</sequence>
<dbReference type="InterPro" id="IPR013525">
    <property type="entry name" value="ABC2_TM"/>
</dbReference>
<feature type="transmembrane region" description="Helical" evidence="7">
    <location>
        <begin position="71"/>
        <end position="93"/>
    </location>
</feature>
<evidence type="ECO:0000256" key="6">
    <source>
        <dbReference type="SAM" id="MobiDB-lite"/>
    </source>
</evidence>
<dbReference type="PANTHER" id="PTHR43229">
    <property type="entry name" value="NODULATION PROTEIN J"/>
    <property type="match status" value="1"/>
</dbReference>
<evidence type="ECO:0000259" key="8">
    <source>
        <dbReference type="Pfam" id="PF12698"/>
    </source>
</evidence>
<accession>K6WS92</accession>
<evidence type="ECO:0000313" key="10">
    <source>
        <dbReference type="Proteomes" id="UP000008366"/>
    </source>
</evidence>
<protein>
    <submittedName>
        <fullName evidence="9">Putative ABC transporter permease protein</fullName>
    </submittedName>
</protein>
<feature type="transmembrane region" description="Helical" evidence="7">
    <location>
        <begin position="105"/>
        <end position="127"/>
    </location>
</feature>
<evidence type="ECO:0000256" key="5">
    <source>
        <dbReference type="ARBA" id="ARBA00023251"/>
    </source>
</evidence>
<feature type="region of interest" description="Disordered" evidence="6">
    <location>
        <begin position="1"/>
        <end position="46"/>
    </location>
</feature>
<dbReference type="GO" id="GO:0046677">
    <property type="term" value="P:response to antibiotic"/>
    <property type="evidence" value="ECO:0007669"/>
    <property type="project" value="UniProtKB-KW"/>
</dbReference>
<evidence type="ECO:0000256" key="1">
    <source>
        <dbReference type="ARBA" id="ARBA00004141"/>
    </source>
</evidence>
<keyword evidence="4 7" id="KW-0472">Membrane</keyword>
<dbReference type="eggNOG" id="COG0842">
    <property type="taxonomic scope" value="Bacteria"/>
</dbReference>
<evidence type="ECO:0000313" key="9">
    <source>
        <dbReference type="EMBL" id="GAB94967.1"/>
    </source>
</evidence>
<dbReference type="EMBL" id="BAHD01000015">
    <property type="protein sequence ID" value="GAB94967.1"/>
    <property type="molecule type" value="Genomic_DNA"/>
</dbReference>
<dbReference type="InterPro" id="IPR000412">
    <property type="entry name" value="ABC_2_transport"/>
</dbReference>
<reference evidence="9 10" key="1">
    <citation type="submission" date="2012-08" db="EMBL/GenBank/DDBJ databases">
        <title>Whole genome shotgun sequence of Kineosphaera limosa NBRC 100340.</title>
        <authorList>
            <person name="Yoshida I."/>
            <person name="Isaki S."/>
            <person name="Hosoyama A."/>
            <person name="Tsuchikane K."/>
            <person name="Katsumata H."/>
            <person name="Ando Y."/>
            <person name="Ohji S."/>
            <person name="Hamada M."/>
            <person name="Tamura T."/>
            <person name="Yamazoe A."/>
            <person name="Yamazaki S."/>
            <person name="Fujita N."/>
        </authorList>
    </citation>
    <scope>NUCLEOTIDE SEQUENCE [LARGE SCALE GENOMIC DNA]</scope>
    <source>
        <strain evidence="9 10">NBRC 100340</strain>
    </source>
</reference>
<feature type="compositionally biased region" description="Polar residues" evidence="6">
    <location>
        <begin position="1"/>
        <end position="11"/>
    </location>
</feature>
<feature type="transmembrane region" description="Helical" evidence="7">
    <location>
        <begin position="147"/>
        <end position="169"/>
    </location>
</feature>
<feature type="transmembrane region" description="Helical" evidence="7">
    <location>
        <begin position="215"/>
        <end position="236"/>
    </location>
</feature>
<dbReference type="Pfam" id="PF12698">
    <property type="entry name" value="ABC2_membrane_3"/>
    <property type="match status" value="1"/>
</dbReference>
<name>K6WS92_9MICO</name>
<keyword evidence="2 7" id="KW-0812">Transmembrane</keyword>
<dbReference type="AlphaFoldDB" id="K6WS92"/>
<proteinExistence type="predicted"/>
<evidence type="ECO:0000256" key="2">
    <source>
        <dbReference type="ARBA" id="ARBA00022692"/>
    </source>
</evidence>
<feature type="transmembrane region" description="Helical" evidence="7">
    <location>
        <begin position="189"/>
        <end position="210"/>
    </location>
</feature>
<dbReference type="InterPro" id="IPR051784">
    <property type="entry name" value="Nod_factor_ABC_transporter"/>
</dbReference>
<dbReference type="PIRSF" id="PIRSF006648">
    <property type="entry name" value="DrrB"/>
    <property type="match status" value="1"/>
</dbReference>